<protein>
    <recommendedName>
        <fullName evidence="2">LiaF transmembrane domain-containing protein</fullName>
    </recommendedName>
</protein>
<feature type="domain" description="LiaF transmembrane" evidence="2">
    <location>
        <begin position="16"/>
        <end position="108"/>
    </location>
</feature>
<reference evidence="3" key="1">
    <citation type="journal article" date="2020" name="mSystems">
        <title>Genome- and Community-Level Interaction Insights into Carbon Utilization and Element Cycling Functions of Hydrothermarchaeota in Hydrothermal Sediment.</title>
        <authorList>
            <person name="Zhou Z."/>
            <person name="Liu Y."/>
            <person name="Xu W."/>
            <person name="Pan J."/>
            <person name="Luo Z.H."/>
            <person name="Li M."/>
        </authorList>
    </citation>
    <scope>NUCLEOTIDE SEQUENCE [LARGE SCALE GENOMIC DNA]</scope>
    <source>
        <strain evidence="3">SpSt-381</strain>
    </source>
</reference>
<evidence type="ECO:0000313" key="3">
    <source>
        <dbReference type="EMBL" id="HGZ44226.1"/>
    </source>
</evidence>
<organism evidence="3">
    <name type="scientific">Eiseniibacteriota bacterium</name>
    <dbReference type="NCBI Taxonomy" id="2212470"/>
    <lineage>
        <taxon>Bacteria</taxon>
        <taxon>Candidatus Eiseniibacteriota</taxon>
    </lineage>
</organism>
<gene>
    <name evidence="3" type="ORF">ENR23_12575</name>
</gene>
<feature type="transmembrane region" description="Helical" evidence="1">
    <location>
        <begin position="69"/>
        <end position="88"/>
    </location>
</feature>
<dbReference type="EMBL" id="DSQF01000025">
    <property type="protein sequence ID" value="HGZ44226.1"/>
    <property type="molecule type" value="Genomic_DNA"/>
</dbReference>
<keyword evidence="1" id="KW-0812">Transmembrane</keyword>
<feature type="transmembrane region" description="Helical" evidence="1">
    <location>
        <begin position="41"/>
        <end position="57"/>
    </location>
</feature>
<proteinExistence type="predicted"/>
<feature type="transmembrane region" description="Helical" evidence="1">
    <location>
        <begin position="12"/>
        <end position="29"/>
    </location>
</feature>
<evidence type="ECO:0000259" key="2">
    <source>
        <dbReference type="Pfam" id="PF22570"/>
    </source>
</evidence>
<evidence type="ECO:0000256" key="1">
    <source>
        <dbReference type="SAM" id="Phobius"/>
    </source>
</evidence>
<accession>A0A832MMY5</accession>
<keyword evidence="1" id="KW-0472">Membrane</keyword>
<dbReference type="AlphaFoldDB" id="A0A832MMY5"/>
<feature type="transmembrane region" description="Helical" evidence="1">
    <location>
        <begin position="94"/>
        <end position="111"/>
    </location>
</feature>
<name>A0A832MMY5_UNCEI</name>
<dbReference type="Pfam" id="PF22570">
    <property type="entry name" value="LiaF-TM"/>
    <property type="match status" value="1"/>
</dbReference>
<keyword evidence="1" id="KW-1133">Transmembrane helix</keyword>
<comment type="caution">
    <text evidence="3">The sequence shown here is derived from an EMBL/GenBank/DDBJ whole genome shotgun (WGS) entry which is preliminary data.</text>
</comment>
<dbReference type="InterPro" id="IPR054331">
    <property type="entry name" value="LiaF_TM"/>
</dbReference>
<sequence length="129" mass="13711">MSDTNEAKDRSGGIAMGLVLILIGALFLADRFGLMDLGDVWDYWPLLLIAYGLVKLVTGRNGEAVGSGVTWTIFGLWFLAVQLGWHGLSYADSWPLALVAVGSGMVVRAVIGHRTWGDTPGGGDGRGTF</sequence>